<dbReference type="Gene3D" id="3.40.50.150">
    <property type="entry name" value="Vaccinia Virus protein VP39"/>
    <property type="match status" value="1"/>
</dbReference>
<sequence>MDPPYINSFTRYDDRNSFGYKLQEESSRYALNLMNKHKVIFCNKKHQLFDETFGIDRIVDFAVTYTGGSKTKSDHEIIATNVEKKEKSSLMKMFDI</sequence>
<organism evidence="1 2">
    <name type="scientific">Aeromonas phage PX29</name>
    <dbReference type="NCBI Taxonomy" id="926067"/>
    <lineage>
        <taxon>Viruses</taxon>
        <taxon>Duplodnaviria</taxon>
        <taxon>Heunggongvirae</taxon>
        <taxon>Uroviricota</taxon>
        <taxon>Caudoviricetes</taxon>
        <taxon>Pantevenvirales</taxon>
        <taxon>Straboviridae</taxon>
        <taxon>Angelvirus</taxon>
        <taxon>Angelvirus px29</taxon>
    </lineage>
</organism>
<keyword evidence="2" id="KW-1185">Reference proteome</keyword>
<dbReference type="RefSeq" id="YP_009011521.1">
    <property type="nucleotide sequence ID" value="NC_023688.1"/>
</dbReference>
<dbReference type="EMBL" id="GU396103">
    <property type="protein sequence ID" value="ADQ52811.1"/>
    <property type="molecule type" value="Genomic_DNA"/>
</dbReference>
<evidence type="ECO:0000313" key="1">
    <source>
        <dbReference type="EMBL" id="ADQ52811.1"/>
    </source>
</evidence>
<reference evidence="1 2" key="1">
    <citation type="journal article" date="2010" name="Virol. J.">
        <title>Genomes of the T4-related bacteriophages as windows on microbial genome evolution.</title>
        <authorList>
            <person name="Petrov V.M."/>
            <person name="Ratnayaka S."/>
            <person name="Nolan J.M."/>
            <person name="Miller E.S."/>
            <person name="Karam J.D."/>
        </authorList>
    </citation>
    <scope>NUCLEOTIDE SEQUENCE [LARGE SCALE GENOMIC DNA]</scope>
</reference>
<proteinExistence type="predicted"/>
<dbReference type="GeneID" id="18560016"/>
<dbReference type="InterPro" id="IPR029063">
    <property type="entry name" value="SAM-dependent_MTases_sf"/>
</dbReference>
<dbReference type="Proteomes" id="UP000008726">
    <property type="component" value="Segment"/>
</dbReference>
<accession>E5DQ25</accession>
<protein>
    <submittedName>
        <fullName evidence="1">Uncharacterized protein</fullName>
    </submittedName>
</protein>
<dbReference type="KEGG" id="vg:18560016"/>
<evidence type="ECO:0000313" key="2">
    <source>
        <dbReference type="Proteomes" id="UP000008726"/>
    </source>
</evidence>
<gene>
    <name evidence="1" type="ORF">PX29p092</name>
</gene>
<name>E5DQ25_9CAUD</name>